<dbReference type="Proteomes" id="UP000054783">
    <property type="component" value="Unassembled WGS sequence"/>
</dbReference>
<dbReference type="EMBL" id="JYDQ01000038">
    <property type="protein sequence ID" value="KRY19183.1"/>
    <property type="molecule type" value="Genomic_DNA"/>
</dbReference>
<evidence type="ECO:0000313" key="1">
    <source>
        <dbReference type="EMBL" id="KRY19183.1"/>
    </source>
</evidence>
<evidence type="ECO:0000313" key="2">
    <source>
        <dbReference type="Proteomes" id="UP000054783"/>
    </source>
</evidence>
<accession>A0A0V1A2U8</accession>
<reference evidence="1 2" key="1">
    <citation type="submission" date="2015-01" db="EMBL/GenBank/DDBJ databases">
        <title>Evolution of Trichinella species and genotypes.</title>
        <authorList>
            <person name="Korhonen P.K."/>
            <person name="Edoardo P."/>
            <person name="Giuseppe L.R."/>
            <person name="Gasser R.B."/>
        </authorList>
    </citation>
    <scope>NUCLEOTIDE SEQUENCE [LARGE SCALE GENOMIC DNA]</scope>
    <source>
        <strain evidence="1">ISS2496</strain>
    </source>
</reference>
<name>A0A0V1A2U8_9BILA</name>
<comment type="caution">
    <text evidence="1">The sequence shown here is derived from an EMBL/GenBank/DDBJ whole genome shotgun (WGS) entry which is preliminary data.</text>
</comment>
<organism evidence="1 2">
    <name type="scientific">Trichinella patagoniensis</name>
    <dbReference type="NCBI Taxonomy" id="990121"/>
    <lineage>
        <taxon>Eukaryota</taxon>
        <taxon>Metazoa</taxon>
        <taxon>Ecdysozoa</taxon>
        <taxon>Nematoda</taxon>
        <taxon>Enoplea</taxon>
        <taxon>Dorylaimia</taxon>
        <taxon>Trichinellida</taxon>
        <taxon>Trichinellidae</taxon>
        <taxon>Trichinella</taxon>
    </lineage>
</organism>
<sequence length="91" mass="9651">MLKKIGAPLPGRLAPIFLCLAQRRTMVAQATGPYLEDATSESFHNSAHIRLLCAYIGTSIASVFSECVRLAFSNALRESNTAGESGGCAGY</sequence>
<gene>
    <name evidence="1" type="ORF">T12_14986</name>
</gene>
<dbReference type="AlphaFoldDB" id="A0A0V1A2U8"/>
<proteinExistence type="predicted"/>
<protein>
    <submittedName>
        <fullName evidence="1">Uncharacterized protein</fullName>
    </submittedName>
</protein>
<keyword evidence="2" id="KW-1185">Reference proteome</keyword>